<dbReference type="eggNOG" id="COG3662">
    <property type="taxonomic scope" value="Bacteria"/>
</dbReference>
<dbReference type="PANTHER" id="PTHR36151:SF3">
    <property type="entry name" value="ER-BOUND OXYGENASE MPAB_MPAB'_RUBBER OXYGENASE CATALYTIC DOMAIN-CONTAINING PROTEIN"/>
    <property type="match status" value="1"/>
</dbReference>
<dbReference type="KEGG" id="scy:SCATT_05150"/>
<organism evidence="2 3">
    <name type="scientific">Streptantibioticus cattleyicolor (strain ATCC 35852 / DSM 46488 / JCM 4925 / NBRC 14057 / NRRL 8057)</name>
    <name type="common">Streptomyces cattleya</name>
    <dbReference type="NCBI Taxonomy" id="1003195"/>
    <lineage>
        <taxon>Bacteria</taxon>
        <taxon>Bacillati</taxon>
        <taxon>Actinomycetota</taxon>
        <taxon>Actinomycetes</taxon>
        <taxon>Kitasatosporales</taxon>
        <taxon>Streptomycetaceae</taxon>
        <taxon>Streptantibioticus</taxon>
    </lineage>
</organism>
<dbReference type="KEGG" id="sct:SCAT_0504"/>
<keyword evidence="3" id="KW-1185">Reference proteome</keyword>
<evidence type="ECO:0000313" key="2">
    <source>
        <dbReference type="EMBL" id="AEW92886.1"/>
    </source>
</evidence>
<proteinExistence type="predicted"/>
<name>F8JRX5_STREN</name>
<dbReference type="HOGENOM" id="CLU_059206_0_1_11"/>
<dbReference type="Pfam" id="PF09995">
    <property type="entry name" value="MPAB_Lcp_cat"/>
    <property type="match status" value="1"/>
</dbReference>
<dbReference type="PATRIC" id="fig|1003195.11.peg.2133"/>
<dbReference type="Proteomes" id="UP000007842">
    <property type="component" value="Chromosome"/>
</dbReference>
<evidence type="ECO:0000313" key="3">
    <source>
        <dbReference type="Proteomes" id="UP000007842"/>
    </source>
</evidence>
<protein>
    <recommendedName>
        <fullName evidence="1">ER-bound oxygenase mpaB/mpaB'/Rubber oxygenase catalytic domain-containing protein</fullName>
    </recommendedName>
</protein>
<sequence length="297" mass="31958">MTSLPWIRATVRTAVVSRVHGGDLHLERYSGPPGDPGLMGADGVVWRVHGHPAAMLTGGFAALMLQSLHPLAMAAVDDHSDFRTDPLGRLHRTVGFVTATTFGSTAAAREAIAAVRRVHTRVTGTAPGGRPYHARDPHLLTWVHVAEVACFLAGYQRYAAAPLTAAERDDYYARVAVTAEELGARDVPRSAREVARYLNRVRPELAATPAALEALRFLRSFGRDRAERAAVTVLMNGAIALLPDWARDSLGIHRPRAVRAGWDAPVTRALGGLLVWACRPSEIVTTARLRVAAAPSA</sequence>
<dbReference type="GO" id="GO:0016491">
    <property type="term" value="F:oxidoreductase activity"/>
    <property type="evidence" value="ECO:0007669"/>
    <property type="project" value="InterPro"/>
</dbReference>
<reference evidence="3" key="1">
    <citation type="submission" date="2011-12" db="EMBL/GenBank/DDBJ databases">
        <title>Complete genome sequence of Streptomyces cattleya strain DSM 46488.</title>
        <authorList>
            <person name="Ou H.-Y."/>
            <person name="Li P."/>
            <person name="Zhao C."/>
            <person name="O'Hagan D."/>
            <person name="Deng Z."/>
        </authorList>
    </citation>
    <scope>NUCLEOTIDE SEQUENCE [LARGE SCALE GENOMIC DNA]</scope>
    <source>
        <strain evidence="3">ATCC 35852 / DSM 46488 / JCM 4925 / NBRC 14057 / NRRL 8057</strain>
    </source>
</reference>
<dbReference type="AlphaFoldDB" id="F8JRX5"/>
<dbReference type="RefSeq" id="WP_014141280.1">
    <property type="nucleotide sequence ID" value="NC_016111.1"/>
</dbReference>
<dbReference type="InterPro" id="IPR018713">
    <property type="entry name" value="MPAB/Lcp_cat_dom"/>
</dbReference>
<dbReference type="PANTHER" id="PTHR36151">
    <property type="entry name" value="BLR2777 PROTEIN"/>
    <property type="match status" value="1"/>
</dbReference>
<dbReference type="OrthoDB" id="108890at2"/>
<accession>F8JRX5</accession>
<gene>
    <name evidence="2" type="ordered locus">SCATT_05150</name>
</gene>
<feature type="domain" description="ER-bound oxygenase mpaB/mpaB'/Rubber oxygenase catalytic" evidence="1">
    <location>
        <begin position="46"/>
        <end position="262"/>
    </location>
</feature>
<accession>G8WPU7</accession>
<dbReference type="STRING" id="1003195.SCATT_05150"/>
<evidence type="ECO:0000259" key="1">
    <source>
        <dbReference type="Pfam" id="PF09995"/>
    </source>
</evidence>
<dbReference type="EMBL" id="CP003219">
    <property type="protein sequence ID" value="AEW92886.1"/>
    <property type="molecule type" value="Genomic_DNA"/>
</dbReference>